<protein>
    <submittedName>
        <fullName evidence="3">NAD(P)-binding protein</fullName>
    </submittedName>
</protein>
<sequence>MESANKINVLISGASIAGLSTAYWLTNYGFTVTIVERASHIRPGGQAVDVRGPALEVAERMGILDSIRNNSTKLKGMSVVEAISGKEIYSNYEQTFTGGRHDSPDVEILRDDLCHVLFEAVGDQVTYMFDDTIVTLDQDETGVDVTFSHAASQRFDLVIGADGIRSNVRKIVFGSDEQFIRYLGHYVAIFTMPNYFELDHWEMIFQHEGTPLAVCIAKERDREARAYLGFSSSEPLDYDHRDLNAQKRLIAERAANVGGMMLKLKEFMQTSTNFYFDSVNQTIMDTWSKGRVVLVGDAGYSVSLSLGQSTSVAMVGACVLSSELASHKENLPTAFANYEVELRDYVLSNQKLAFKTSTEPQLTLPTEEGTAVETADLPDFGLSVIPFTFKHYS</sequence>
<dbReference type="SUPFAM" id="SSF51905">
    <property type="entry name" value="FAD/NAD(P)-binding domain"/>
    <property type="match status" value="1"/>
</dbReference>
<dbReference type="PANTHER" id="PTHR46865">
    <property type="entry name" value="OXIDOREDUCTASE-RELATED"/>
    <property type="match status" value="1"/>
</dbReference>
<feature type="transmembrane region" description="Helical" evidence="1">
    <location>
        <begin position="7"/>
        <end position="25"/>
    </location>
</feature>
<dbReference type="Proteomes" id="UP000436006">
    <property type="component" value="Unassembled WGS sequence"/>
</dbReference>
<evidence type="ECO:0000313" key="4">
    <source>
        <dbReference type="Proteomes" id="UP000436006"/>
    </source>
</evidence>
<dbReference type="RefSeq" id="WP_157588649.1">
    <property type="nucleotide sequence ID" value="NZ_WPIN01000013.1"/>
</dbReference>
<dbReference type="AlphaFoldDB" id="A0A7K1SJE5"/>
<dbReference type="GO" id="GO:0071949">
    <property type="term" value="F:FAD binding"/>
    <property type="evidence" value="ECO:0007669"/>
    <property type="project" value="InterPro"/>
</dbReference>
<accession>A0A7K1SJE5</accession>
<reference evidence="3 4" key="1">
    <citation type="submission" date="2019-12" db="EMBL/GenBank/DDBJ databases">
        <title>Spirosoma sp. HMF4905 genome sequencing and assembly.</title>
        <authorList>
            <person name="Kang H."/>
            <person name="Cha I."/>
            <person name="Kim H."/>
            <person name="Joh K."/>
        </authorList>
    </citation>
    <scope>NUCLEOTIDE SEQUENCE [LARGE SCALE GENOMIC DNA]</scope>
    <source>
        <strain evidence="3 4">HMF4905</strain>
    </source>
</reference>
<dbReference type="InterPro" id="IPR002938">
    <property type="entry name" value="FAD-bd"/>
</dbReference>
<keyword evidence="4" id="KW-1185">Reference proteome</keyword>
<dbReference type="EMBL" id="WPIN01000013">
    <property type="protein sequence ID" value="MVM33939.1"/>
    <property type="molecule type" value="Genomic_DNA"/>
</dbReference>
<evidence type="ECO:0000313" key="3">
    <source>
        <dbReference type="EMBL" id="MVM33939.1"/>
    </source>
</evidence>
<keyword evidence="1" id="KW-1133">Transmembrane helix</keyword>
<feature type="domain" description="FAD-binding" evidence="2">
    <location>
        <begin position="7"/>
        <end position="327"/>
    </location>
</feature>
<keyword evidence="1" id="KW-0472">Membrane</keyword>
<dbReference type="Gene3D" id="3.50.50.60">
    <property type="entry name" value="FAD/NAD(P)-binding domain"/>
    <property type="match status" value="1"/>
</dbReference>
<dbReference type="PANTHER" id="PTHR46865:SF2">
    <property type="entry name" value="MONOOXYGENASE"/>
    <property type="match status" value="1"/>
</dbReference>
<dbReference type="Pfam" id="PF01494">
    <property type="entry name" value="FAD_binding_3"/>
    <property type="match status" value="1"/>
</dbReference>
<evidence type="ECO:0000256" key="1">
    <source>
        <dbReference type="SAM" id="Phobius"/>
    </source>
</evidence>
<proteinExistence type="predicted"/>
<evidence type="ECO:0000259" key="2">
    <source>
        <dbReference type="Pfam" id="PF01494"/>
    </source>
</evidence>
<name>A0A7K1SJE5_9BACT</name>
<comment type="caution">
    <text evidence="3">The sequence shown here is derived from an EMBL/GenBank/DDBJ whole genome shotgun (WGS) entry which is preliminary data.</text>
</comment>
<organism evidence="3 4">
    <name type="scientific">Spirosoma arboris</name>
    <dbReference type="NCBI Taxonomy" id="2682092"/>
    <lineage>
        <taxon>Bacteria</taxon>
        <taxon>Pseudomonadati</taxon>
        <taxon>Bacteroidota</taxon>
        <taxon>Cytophagia</taxon>
        <taxon>Cytophagales</taxon>
        <taxon>Cytophagaceae</taxon>
        <taxon>Spirosoma</taxon>
    </lineage>
</organism>
<gene>
    <name evidence="3" type="ORF">GO755_28140</name>
</gene>
<dbReference type="InterPro" id="IPR051704">
    <property type="entry name" value="FAD_aromatic-hydroxylase"/>
</dbReference>
<dbReference type="PRINTS" id="PR00420">
    <property type="entry name" value="RNGMNOXGNASE"/>
</dbReference>
<keyword evidence="1" id="KW-0812">Transmembrane</keyword>
<dbReference type="Gene3D" id="3.30.9.10">
    <property type="entry name" value="D-Amino Acid Oxidase, subunit A, domain 2"/>
    <property type="match status" value="1"/>
</dbReference>
<dbReference type="InterPro" id="IPR036188">
    <property type="entry name" value="FAD/NAD-bd_sf"/>
</dbReference>